<accession>A0A1Y0ERP2</accession>
<reference evidence="3 4" key="1">
    <citation type="submission" date="2017-05" db="EMBL/GenBank/DDBJ databases">
        <authorList>
            <person name="Song R."/>
            <person name="Chenine A.L."/>
            <person name="Ruprecht R.M."/>
        </authorList>
    </citation>
    <scope>NUCLEOTIDE SEQUENCE [LARGE SCALE GENOMIC DNA]</scope>
    <source>
        <strain evidence="3 4">DSM 26136</strain>
    </source>
</reference>
<evidence type="ECO:0000313" key="3">
    <source>
        <dbReference type="EMBL" id="ARU05922.1"/>
    </source>
</evidence>
<dbReference type="AlphaFoldDB" id="A0A1Y0ERP2"/>
<dbReference type="Pfam" id="PF01578">
    <property type="entry name" value="Cytochrom_C_asm"/>
    <property type="match status" value="1"/>
</dbReference>
<feature type="transmembrane region" description="Helical" evidence="1">
    <location>
        <begin position="124"/>
        <end position="145"/>
    </location>
</feature>
<feature type="domain" description="Cytochrome c assembly protein" evidence="2">
    <location>
        <begin position="41"/>
        <end position="262"/>
    </location>
</feature>
<name>A0A1Y0ERP2_9BURK</name>
<dbReference type="KEGG" id="cser:CCO03_15705"/>
<dbReference type="GO" id="GO:0020037">
    <property type="term" value="F:heme binding"/>
    <property type="evidence" value="ECO:0007669"/>
    <property type="project" value="InterPro"/>
</dbReference>
<feature type="transmembrane region" description="Helical" evidence="1">
    <location>
        <begin position="6"/>
        <end position="26"/>
    </location>
</feature>
<protein>
    <submittedName>
        <fullName evidence="3">Cytochrome C assembly protein</fullName>
    </submittedName>
</protein>
<keyword evidence="4" id="KW-1185">Reference proteome</keyword>
<dbReference type="Proteomes" id="UP000196138">
    <property type="component" value="Chromosome"/>
</dbReference>
<feature type="transmembrane region" description="Helical" evidence="1">
    <location>
        <begin position="171"/>
        <end position="192"/>
    </location>
</feature>
<gene>
    <name evidence="3" type="ORF">CCO03_15705</name>
</gene>
<dbReference type="RefSeq" id="WP_087282557.1">
    <property type="nucleotide sequence ID" value="NZ_CP021455.1"/>
</dbReference>
<keyword evidence="1" id="KW-0472">Membrane</keyword>
<dbReference type="GO" id="GO:0017004">
    <property type="term" value="P:cytochrome complex assembly"/>
    <property type="evidence" value="ECO:0007669"/>
    <property type="project" value="InterPro"/>
</dbReference>
<dbReference type="PANTHER" id="PTHR38034:SF1">
    <property type="entry name" value="INNER MEMBRANE PROTEIN YPJD"/>
    <property type="match status" value="1"/>
</dbReference>
<proteinExistence type="predicted"/>
<feature type="transmembrane region" description="Helical" evidence="1">
    <location>
        <begin position="212"/>
        <end position="229"/>
    </location>
</feature>
<keyword evidence="1" id="KW-0812">Transmembrane</keyword>
<evidence type="ECO:0000259" key="2">
    <source>
        <dbReference type="Pfam" id="PF01578"/>
    </source>
</evidence>
<dbReference type="InterPro" id="IPR002541">
    <property type="entry name" value="Cyt_c_assembly"/>
</dbReference>
<dbReference type="OrthoDB" id="9780793at2"/>
<dbReference type="PANTHER" id="PTHR38034">
    <property type="entry name" value="INNER MEMBRANE PROTEIN YPJD"/>
    <property type="match status" value="1"/>
</dbReference>
<keyword evidence="1" id="KW-1133">Transmembrane helix</keyword>
<dbReference type="InterPro" id="IPR052372">
    <property type="entry name" value="YpjD/HemX"/>
</dbReference>
<organism evidence="3 4">
    <name type="scientific">Comamonas serinivorans</name>
    <dbReference type="NCBI Taxonomy" id="1082851"/>
    <lineage>
        <taxon>Bacteria</taxon>
        <taxon>Pseudomonadati</taxon>
        <taxon>Pseudomonadota</taxon>
        <taxon>Betaproteobacteria</taxon>
        <taxon>Burkholderiales</taxon>
        <taxon>Comamonadaceae</taxon>
        <taxon>Comamonas</taxon>
    </lineage>
</organism>
<feature type="transmembrane region" description="Helical" evidence="1">
    <location>
        <begin position="38"/>
        <end position="56"/>
    </location>
</feature>
<feature type="transmembrane region" description="Helical" evidence="1">
    <location>
        <begin position="62"/>
        <end position="81"/>
    </location>
</feature>
<sequence length="268" mass="29283">MILASASLGHWALPGLAALVYGLVALAGKRLSARAARVSLMLAWLLHGCAIGQDLFSTPPHFGFAQTCSITVWLMMTVYLVESQVMPQMKARLALAGFGTAVLLLTLAFPGHPLPPTHSVLLPLHWALGIAAYGLFAVAVVHGWVMARSESRIRQGQEADAGVPLLKLERLTFRFVAAGFVLLTATLLVGTLFGEALYGKAHLGWRWDHKRVFALLSWLVFAVLLFGRWRFGWRGKRALRMLYAGSALLLLAYVGSRFVLEVVLRTPA</sequence>
<evidence type="ECO:0000256" key="1">
    <source>
        <dbReference type="SAM" id="Phobius"/>
    </source>
</evidence>
<dbReference type="EMBL" id="CP021455">
    <property type="protein sequence ID" value="ARU05922.1"/>
    <property type="molecule type" value="Genomic_DNA"/>
</dbReference>
<evidence type="ECO:0000313" key="4">
    <source>
        <dbReference type="Proteomes" id="UP000196138"/>
    </source>
</evidence>
<feature type="transmembrane region" description="Helical" evidence="1">
    <location>
        <begin position="93"/>
        <end position="112"/>
    </location>
</feature>
<feature type="transmembrane region" description="Helical" evidence="1">
    <location>
        <begin position="241"/>
        <end position="260"/>
    </location>
</feature>